<dbReference type="InterPro" id="IPR056937">
    <property type="entry name" value="YqbQ/XkdQ"/>
</dbReference>
<name>A0A2U1CFI1_9FIRM</name>
<reference evidence="2 3" key="1">
    <citation type="submission" date="2018-04" db="EMBL/GenBank/DDBJ databases">
        <title>Genomic Encyclopedia of Type Strains, Phase IV (KMG-IV): sequencing the most valuable type-strain genomes for metagenomic binning, comparative biology and taxonomic classification.</title>
        <authorList>
            <person name="Goeker M."/>
        </authorList>
    </citation>
    <scope>NUCLEOTIDE SEQUENCE [LARGE SCALE GENOMIC DNA]</scope>
    <source>
        <strain evidence="2 3">DSM 26588</strain>
    </source>
</reference>
<proteinExistence type="predicted"/>
<dbReference type="Pfam" id="PF24032">
    <property type="entry name" value="YQBQ"/>
    <property type="match status" value="1"/>
</dbReference>
<dbReference type="RefSeq" id="WP_116721351.1">
    <property type="nucleotide sequence ID" value="NZ_CP011524.1"/>
</dbReference>
<gene>
    <name evidence="2" type="ORF">C7373_10180</name>
</gene>
<protein>
    <recommendedName>
        <fullName evidence="1">YqbQ/XkdQ domain-containing protein</fullName>
    </recommendedName>
</protein>
<dbReference type="Proteomes" id="UP000245778">
    <property type="component" value="Unassembled WGS sequence"/>
</dbReference>
<dbReference type="EMBL" id="QEKK01000001">
    <property type="protein sequence ID" value="PVY59567.1"/>
    <property type="molecule type" value="Genomic_DNA"/>
</dbReference>
<organism evidence="2 3">
    <name type="scientific">Intestinimonas butyriciproducens</name>
    <dbReference type="NCBI Taxonomy" id="1297617"/>
    <lineage>
        <taxon>Bacteria</taxon>
        <taxon>Bacillati</taxon>
        <taxon>Bacillota</taxon>
        <taxon>Clostridia</taxon>
        <taxon>Eubacteriales</taxon>
        <taxon>Intestinimonas</taxon>
    </lineage>
</organism>
<dbReference type="AlphaFoldDB" id="A0A2U1CFI1"/>
<evidence type="ECO:0000313" key="3">
    <source>
        <dbReference type="Proteomes" id="UP000245778"/>
    </source>
</evidence>
<sequence length="316" mass="35416">MSLSVLYRAPGEEEAWDVTTLVTACTWTTKRTGSPAALELTVLRSETAWVCGGMVAARRDGETFFQGYVFKVSSGEGEELNLTVYDQLRYLKYKESYVFEGQRADQILAQIAADFKLKTGDLPNTGYVIPRLVEDGTSLLDIILRALDLTLVHGGQMFYLWDDCGALRLGEVTGEGDLPVIGDGSLATGYTYDVDIDGETYNQIKLVQGDGEEGNRKSVMRHDPETQALWGILQDYQQVDGEMNEAQMRQEAERRLELYNRPARTLELRALALPEVRAGKTVYIRIGREGLEQPFLVEEARHDLMAETMNLKVKVI</sequence>
<evidence type="ECO:0000259" key="1">
    <source>
        <dbReference type="Pfam" id="PF24032"/>
    </source>
</evidence>
<dbReference type="SUPFAM" id="SSF69279">
    <property type="entry name" value="Phage tail proteins"/>
    <property type="match status" value="1"/>
</dbReference>
<feature type="domain" description="YqbQ/XkdQ" evidence="1">
    <location>
        <begin position="26"/>
        <end position="314"/>
    </location>
</feature>
<evidence type="ECO:0000313" key="2">
    <source>
        <dbReference type="EMBL" id="PVY59567.1"/>
    </source>
</evidence>
<accession>A0A2U1CFI1</accession>
<dbReference type="OrthoDB" id="1698671at2"/>
<comment type="caution">
    <text evidence="2">The sequence shown here is derived from an EMBL/GenBank/DDBJ whole genome shotgun (WGS) entry which is preliminary data.</text>
</comment>
<dbReference type="GeneID" id="93228178"/>